<dbReference type="EMBL" id="DTPE01000182">
    <property type="protein sequence ID" value="HGE75368.1"/>
    <property type="molecule type" value="Genomic_DNA"/>
</dbReference>
<keyword evidence="5 7" id="KW-0472">Membrane</keyword>
<dbReference type="GO" id="GO:0022857">
    <property type="term" value="F:transmembrane transporter activity"/>
    <property type="evidence" value="ECO:0007669"/>
    <property type="project" value="TreeGrafter"/>
</dbReference>
<evidence type="ECO:0000256" key="4">
    <source>
        <dbReference type="ARBA" id="ARBA00022989"/>
    </source>
</evidence>
<feature type="transmembrane region" description="Helical" evidence="7">
    <location>
        <begin position="45"/>
        <end position="64"/>
    </location>
</feature>
<feature type="transmembrane region" description="Helical" evidence="7">
    <location>
        <begin position="298"/>
        <end position="324"/>
    </location>
</feature>
<accession>A0A7V3REZ5</accession>
<evidence type="ECO:0000313" key="9">
    <source>
        <dbReference type="EMBL" id="HGE75368.1"/>
    </source>
</evidence>
<sequence>MTAPFFILSIVAIFIVIVTFILAMKWKILAKMGMRNALRRKVTMLLIIAGSLTGTAFIVGSFVINDSFQYFLYSGVRKNLGTIDEVVTPKSNPYFTNGEIEKIIGGLSTSQYVTSGLPIITKSTVAAPVGDLKSLDPNKISQVNFIGVNVQELKKFGDGALFPNVNLSGNNVVVSDVFADALNLKVGDQFEALINPFQIIFGAPQIFKIVGIVPQLGILGYKGTQGFTSPIFMSLDQMKNIFNADEYTEVLVANSGNYLSGAQYTKIVDDTLMNSAGSFIKVNNVKEDQIKSLNQGQIGWLFLILSGFSIGAGVLLLINVYTMLSDERMSDLGTLRAIGFSRRHVGFILYFEGFVYSLIASFAGVFVGLGIAWFMIEEFSSFAGNLKTQVMSFINTGNFDFVLHFTTTSLIYGFLVGLIVPSAVLLYMSFTIGRLNIVRAIRQIPETGNENKKNRFISTLILFSFVALISFAGILSSNALVTYGGIMILALIFPLFFGNKRLRRIIGNICSIGVVGFAFASNLIPYIESQSDKSLWLLGLRSFSILLAALFLLSYNFEIFDHFLGFFSRGSSRASVKLAIAETSQHKRRAGLTIAMYAIVIFVISLMTVIPYSETLQINSAQKTIFGGYDTVGIPMIGKINLTSAQLSGLNFITDYATMSMISVKYASKGKMSNDYQMVILNKKLVDGLNLQVKDAINGIKDLKGLWQYLDDHTGSVIAFGFNNLKIGQKVQISNEGGSSFNFSGPSQNVTTSSTILKNPKTFTVVGILDSTSNYNAIPYGFYASGKTTSEFGTALHPTEFLLTKLAGKDSVQQYANFEKLTAFMKIRFIFTLFSKQTVDLFTNILNGFVNIINTFLYFGLSVGIIGLAILIVKSLHERRRTVGILKAIGMSQNMIFRSFFLEINFVVIVGILIGFISGIVTSYLIYLTLNLGSVFIPWYRFLILGIIFYAISIIATFIPTRNATKIPPVEALRYRE</sequence>
<evidence type="ECO:0000256" key="7">
    <source>
        <dbReference type="SAM" id="Phobius"/>
    </source>
</evidence>
<dbReference type="InterPro" id="IPR050250">
    <property type="entry name" value="Macrolide_Exporter_MacB"/>
</dbReference>
<feature type="transmembrane region" description="Helical" evidence="7">
    <location>
        <begin position="900"/>
        <end position="927"/>
    </location>
</feature>
<feature type="transmembrane region" description="Helical" evidence="7">
    <location>
        <begin position="856"/>
        <end position="873"/>
    </location>
</feature>
<keyword evidence="4 7" id="KW-1133">Transmembrane helix</keyword>
<dbReference type="GO" id="GO:0005886">
    <property type="term" value="C:plasma membrane"/>
    <property type="evidence" value="ECO:0007669"/>
    <property type="project" value="UniProtKB-SubCell"/>
</dbReference>
<feature type="transmembrane region" description="Helical" evidence="7">
    <location>
        <begin position="456"/>
        <end position="474"/>
    </location>
</feature>
<evidence type="ECO:0000256" key="6">
    <source>
        <dbReference type="ARBA" id="ARBA00038076"/>
    </source>
</evidence>
<comment type="caution">
    <text evidence="9">The sequence shown here is derived from an EMBL/GenBank/DDBJ whole genome shotgun (WGS) entry which is preliminary data.</text>
</comment>
<proteinExistence type="inferred from homology"/>
<name>A0A7V3REZ5_9BACT</name>
<evidence type="ECO:0000256" key="3">
    <source>
        <dbReference type="ARBA" id="ARBA00022692"/>
    </source>
</evidence>
<keyword evidence="3 7" id="KW-0812">Transmembrane</keyword>
<protein>
    <submittedName>
        <fullName evidence="9">FtsX-like permease family protein</fullName>
    </submittedName>
</protein>
<keyword evidence="2" id="KW-1003">Cell membrane</keyword>
<reference evidence="9" key="1">
    <citation type="journal article" date="2020" name="mSystems">
        <title>Genome- and Community-Level Interaction Insights into Carbon Utilization and Element Cycling Functions of Hydrothermarchaeota in Hydrothermal Sediment.</title>
        <authorList>
            <person name="Zhou Z."/>
            <person name="Liu Y."/>
            <person name="Xu W."/>
            <person name="Pan J."/>
            <person name="Luo Z.H."/>
            <person name="Li M."/>
        </authorList>
    </citation>
    <scope>NUCLEOTIDE SEQUENCE [LARGE SCALE GENOMIC DNA]</scope>
    <source>
        <strain evidence="9">SpSt-966</strain>
    </source>
</reference>
<feature type="transmembrane region" description="Helical" evidence="7">
    <location>
        <begin position="594"/>
        <end position="613"/>
    </location>
</feature>
<evidence type="ECO:0000259" key="8">
    <source>
        <dbReference type="Pfam" id="PF02687"/>
    </source>
</evidence>
<evidence type="ECO:0000256" key="5">
    <source>
        <dbReference type="ARBA" id="ARBA00023136"/>
    </source>
</evidence>
<evidence type="ECO:0000256" key="1">
    <source>
        <dbReference type="ARBA" id="ARBA00004651"/>
    </source>
</evidence>
<feature type="transmembrane region" description="Helical" evidence="7">
    <location>
        <begin position="345"/>
        <end position="376"/>
    </location>
</feature>
<feature type="domain" description="ABC3 transporter permease C-terminal" evidence="8">
    <location>
        <begin position="304"/>
        <end position="436"/>
    </location>
</feature>
<feature type="domain" description="ABC3 transporter permease C-terminal" evidence="8">
    <location>
        <begin position="855"/>
        <end position="969"/>
    </location>
</feature>
<comment type="similarity">
    <text evidence="6">Belongs to the ABC-4 integral membrane protein family.</text>
</comment>
<gene>
    <name evidence="9" type="ORF">ENX73_04505</name>
</gene>
<dbReference type="InterPro" id="IPR003838">
    <property type="entry name" value="ABC3_permease_C"/>
</dbReference>
<feature type="transmembrane region" description="Helical" evidence="7">
    <location>
        <begin position="536"/>
        <end position="557"/>
    </location>
</feature>
<feature type="transmembrane region" description="Helical" evidence="7">
    <location>
        <begin position="939"/>
        <end position="959"/>
    </location>
</feature>
<comment type="subcellular location">
    <subcellularLocation>
        <location evidence="1">Cell membrane</location>
        <topology evidence="1">Multi-pass membrane protein</topology>
    </subcellularLocation>
</comment>
<dbReference type="AlphaFoldDB" id="A0A7V3REZ5"/>
<feature type="transmembrane region" description="Helical" evidence="7">
    <location>
        <begin position="505"/>
        <end position="524"/>
    </location>
</feature>
<organism evidence="9">
    <name type="scientific">Mesoaciditoga lauensis</name>
    <dbReference type="NCBI Taxonomy" id="1495039"/>
    <lineage>
        <taxon>Bacteria</taxon>
        <taxon>Thermotogati</taxon>
        <taxon>Thermotogota</taxon>
        <taxon>Thermotogae</taxon>
        <taxon>Mesoaciditogales</taxon>
        <taxon>Mesoaciditogaceae</taxon>
        <taxon>Mesoaciditoga</taxon>
    </lineage>
</organism>
<feature type="transmembrane region" description="Helical" evidence="7">
    <location>
        <begin position="410"/>
        <end position="435"/>
    </location>
</feature>
<dbReference type="PANTHER" id="PTHR30572">
    <property type="entry name" value="MEMBRANE COMPONENT OF TRANSPORTER-RELATED"/>
    <property type="match status" value="1"/>
</dbReference>
<dbReference type="Pfam" id="PF02687">
    <property type="entry name" value="FtsX"/>
    <property type="match status" value="2"/>
</dbReference>
<feature type="transmembrane region" description="Helical" evidence="7">
    <location>
        <begin position="6"/>
        <end position="24"/>
    </location>
</feature>
<feature type="transmembrane region" description="Helical" evidence="7">
    <location>
        <begin position="480"/>
        <end position="498"/>
    </location>
</feature>
<evidence type="ECO:0000256" key="2">
    <source>
        <dbReference type="ARBA" id="ARBA00022475"/>
    </source>
</evidence>
<dbReference type="PANTHER" id="PTHR30572:SF4">
    <property type="entry name" value="ABC TRANSPORTER PERMEASE YTRF"/>
    <property type="match status" value="1"/>
</dbReference>